<feature type="compositionally biased region" description="Basic and acidic residues" evidence="1">
    <location>
        <begin position="87"/>
        <end position="97"/>
    </location>
</feature>
<evidence type="ECO:0000256" key="1">
    <source>
        <dbReference type="SAM" id="MobiDB-lite"/>
    </source>
</evidence>
<organism evidence="2 3">
    <name type="scientific">Candidatus Accumulibacter phosphatis</name>
    <dbReference type="NCBI Taxonomy" id="327160"/>
    <lineage>
        <taxon>Bacteria</taxon>
        <taxon>Pseudomonadati</taxon>
        <taxon>Pseudomonadota</taxon>
        <taxon>Betaproteobacteria</taxon>
        <taxon>Candidatus Accumulibacter</taxon>
    </lineage>
</organism>
<reference evidence="2 3" key="1">
    <citation type="submission" date="2014-02" db="EMBL/GenBank/DDBJ databases">
        <title>Expanding our view of genomic diversity in Candidatus Accumulibacter clades.</title>
        <authorList>
            <person name="Skennerton C.T."/>
            <person name="Barr J.J."/>
            <person name="Slater F.R."/>
            <person name="Bond P.L."/>
            <person name="Tyson G.W."/>
        </authorList>
    </citation>
    <scope>NUCLEOTIDE SEQUENCE [LARGE SCALE GENOMIC DNA]</scope>
    <source>
        <strain evidence="3">BA-91</strain>
    </source>
</reference>
<name>A0A080LUB6_9PROT</name>
<dbReference type="Proteomes" id="UP000020077">
    <property type="component" value="Unassembled WGS sequence"/>
</dbReference>
<evidence type="ECO:0000313" key="2">
    <source>
        <dbReference type="EMBL" id="KFB72078.1"/>
    </source>
</evidence>
<accession>A0A080LUB6</accession>
<dbReference type="AlphaFoldDB" id="A0A080LUB6"/>
<proteinExistence type="predicted"/>
<dbReference type="EMBL" id="JDVG02000443">
    <property type="protein sequence ID" value="KFB72078.1"/>
    <property type="molecule type" value="Genomic_DNA"/>
</dbReference>
<gene>
    <name evidence="2" type="ORF">AW09_002746</name>
</gene>
<comment type="caution">
    <text evidence="2">The sequence shown here is derived from an EMBL/GenBank/DDBJ whole genome shotgun (WGS) entry which is preliminary data.</text>
</comment>
<feature type="region of interest" description="Disordered" evidence="1">
    <location>
        <begin position="74"/>
        <end position="97"/>
    </location>
</feature>
<sequence length="97" mass="10906">MKWAGVKLSNQLLPATSERSKVKFKGIVLEIKEMMQVKNVGPSNAGKCLLAVKRPVEITFKCSRAIGRRIQDDKPRLPRCVPPQRIDYADRTTGKGR</sequence>
<evidence type="ECO:0000313" key="3">
    <source>
        <dbReference type="Proteomes" id="UP000020077"/>
    </source>
</evidence>
<protein>
    <submittedName>
        <fullName evidence="2">Uncharacterized protein</fullName>
    </submittedName>
</protein>